<evidence type="ECO:0000256" key="1">
    <source>
        <dbReference type="SAM" id="SignalP"/>
    </source>
</evidence>
<reference evidence="2 3" key="1">
    <citation type="submission" date="2016-03" db="EMBL/GenBank/DDBJ databases">
        <title>Whole genome sequencing of Grifola frondosa 9006-11.</title>
        <authorList>
            <person name="Min B."/>
            <person name="Park H."/>
            <person name="Kim J.-G."/>
            <person name="Cho H."/>
            <person name="Oh Y.-L."/>
            <person name="Kong W.-S."/>
            <person name="Choi I.-G."/>
        </authorList>
    </citation>
    <scope>NUCLEOTIDE SEQUENCE [LARGE SCALE GENOMIC DNA]</scope>
    <source>
        <strain evidence="2 3">9006-11</strain>
    </source>
</reference>
<protein>
    <submittedName>
        <fullName evidence="2">Uncharacterized protein</fullName>
    </submittedName>
</protein>
<gene>
    <name evidence="2" type="ORF">A0H81_05039</name>
</gene>
<dbReference type="Proteomes" id="UP000092993">
    <property type="component" value="Unassembled WGS sequence"/>
</dbReference>
<organism evidence="2 3">
    <name type="scientific">Grifola frondosa</name>
    <name type="common">Maitake</name>
    <name type="synonym">Polyporus frondosus</name>
    <dbReference type="NCBI Taxonomy" id="5627"/>
    <lineage>
        <taxon>Eukaryota</taxon>
        <taxon>Fungi</taxon>
        <taxon>Dikarya</taxon>
        <taxon>Basidiomycota</taxon>
        <taxon>Agaricomycotina</taxon>
        <taxon>Agaricomycetes</taxon>
        <taxon>Polyporales</taxon>
        <taxon>Grifolaceae</taxon>
        <taxon>Grifola</taxon>
    </lineage>
</organism>
<name>A0A1C7MCR1_GRIFR</name>
<keyword evidence="3" id="KW-1185">Reference proteome</keyword>
<accession>A0A1C7MCR1</accession>
<dbReference type="AlphaFoldDB" id="A0A1C7MCR1"/>
<sequence>MFQLLFPIILLSWSGYSAAGSRHDELRGVHCLSVHNTAFDFDRPPADPLQLQRNFIHLYPTGSMISAYTNNVTKRGIDTDEAAAAFVRSSSLDIDIFSHHCVSIGRPVFCFPHSIKRADVSVVLMQISTQLNSFVQSSLH</sequence>
<proteinExistence type="predicted"/>
<feature type="chain" id="PRO_5008889067" evidence="1">
    <location>
        <begin position="20"/>
        <end position="140"/>
    </location>
</feature>
<keyword evidence="1" id="KW-0732">Signal</keyword>
<evidence type="ECO:0000313" key="2">
    <source>
        <dbReference type="EMBL" id="OBZ74713.1"/>
    </source>
</evidence>
<evidence type="ECO:0000313" key="3">
    <source>
        <dbReference type="Proteomes" id="UP000092993"/>
    </source>
</evidence>
<feature type="signal peptide" evidence="1">
    <location>
        <begin position="1"/>
        <end position="19"/>
    </location>
</feature>
<dbReference type="EMBL" id="LUGG01000005">
    <property type="protein sequence ID" value="OBZ74713.1"/>
    <property type="molecule type" value="Genomic_DNA"/>
</dbReference>
<comment type="caution">
    <text evidence="2">The sequence shown here is derived from an EMBL/GenBank/DDBJ whole genome shotgun (WGS) entry which is preliminary data.</text>
</comment>